<dbReference type="EMBL" id="PGET01000001">
    <property type="protein sequence ID" value="PJJ26848.1"/>
    <property type="molecule type" value="Genomic_DNA"/>
</dbReference>
<keyword evidence="1" id="KW-0238">DNA-binding</keyword>
<dbReference type="RefSeq" id="WP_100303556.1">
    <property type="nucleotide sequence ID" value="NZ_PGET01000001.1"/>
</dbReference>
<dbReference type="InterPro" id="IPR036073">
    <property type="entry name" value="Desulfoferrodoxin_Fe-bd_dom_sf"/>
</dbReference>
<evidence type="ECO:0000256" key="1">
    <source>
        <dbReference type="ARBA" id="ARBA00023125"/>
    </source>
</evidence>
<evidence type="ECO:0000313" key="3">
    <source>
        <dbReference type="EMBL" id="PJJ26848.1"/>
    </source>
</evidence>
<sequence length="195" mass="22385">MENSRVGSIIRTLRQELRMTQRELADKMNLSDKTISKWERGLGLPDISLIPELSRILGIEIMNLLAGDMTPNNFAGGNMKNTKYFVCPTCQNITLCTGEAEVSCCGKKLAAQTLKKAEEGERLTVHLVEDDWYITSEHPMDKEHYISFVALASGDRLRIIKQYPEWNLNVRISKREHGMLIWYSTDYGLRYQLLK</sequence>
<gene>
    <name evidence="3" type="ORF">H171_0291</name>
</gene>
<proteinExistence type="predicted"/>
<organism evidence="3 4">
    <name type="scientific">[Clostridium] celerecrescens 18A</name>
    <dbReference type="NCBI Taxonomy" id="1286362"/>
    <lineage>
        <taxon>Bacteria</taxon>
        <taxon>Bacillati</taxon>
        <taxon>Bacillota</taxon>
        <taxon>Clostridia</taxon>
        <taxon>Lachnospirales</taxon>
        <taxon>Lachnospiraceae</taxon>
        <taxon>Lacrimispora</taxon>
    </lineage>
</organism>
<dbReference type="SMART" id="SM00530">
    <property type="entry name" value="HTH_XRE"/>
    <property type="match status" value="1"/>
</dbReference>
<dbReference type="AlphaFoldDB" id="A0A2M8Z081"/>
<name>A0A2M8Z081_9FIRM</name>
<dbReference type="Pfam" id="PF01381">
    <property type="entry name" value="HTH_3"/>
    <property type="match status" value="1"/>
</dbReference>
<dbReference type="PANTHER" id="PTHR46558:SF11">
    <property type="entry name" value="HTH-TYPE TRANSCRIPTIONAL REGULATOR XRE"/>
    <property type="match status" value="1"/>
</dbReference>
<dbReference type="SUPFAM" id="SSF47413">
    <property type="entry name" value="lambda repressor-like DNA-binding domains"/>
    <property type="match status" value="1"/>
</dbReference>
<evidence type="ECO:0000259" key="2">
    <source>
        <dbReference type="PROSITE" id="PS50943"/>
    </source>
</evidence>
<dbReference type="Proteomes" id="UP000231092">
    <property type="component" value="Unassembled WGS sequence"/>
</dbReference>
<comment type="caution">
    <text evidence="3">The sequence shown here is derived from an EMBL/GenBank/DDBJ whole genome shotgun (WGS) entry which is preliminary data.</text>
</comment>
<dbReference type="SUPFAM" id="SSF49367">
    <property type="entry name" value="Superoxide reductase-like"/>
    <property type="match status" value="1"/>
</dbReference>
<dbReference type="Gene3D" id="1.10.260.40">
    <property type="entry name" value="lambda repressor-like DNA-binding domains"/>
    <property type="match status" value="1"/>
</dbReference>
<evidence type="ECO:0000313" key="4">
    <source>
        <dbReference type="Proteomes" id="UP000231092"/>
    </source>
</evidence>
<dbReference type="Gene3D" id="2.60.40.730">
    <property type="entry name" value="SOR catalytic domain"/>
    <property type="match status" value="1"/>
</dbReference>
<dbReference type="GO" id="GO:0003677">
    <property type="term" value="F:DNA binding"/>
    <property type="evidence" value="ECO:0007669"/>
    <property type="project" value="UniProtKB-KW"/>
</dbReference>
<dbReference type="OrthoDB" id="9813152at2"/>
<dbReference type="PANTHER" id="PTHR46558">
    <property type="entry name" value="TRACRIPTIONAL REGULATORY PROTEIN-RELATED-RELATED"/>
    <property type="match status" value="1"/>
</dbReference>
<feature type="domain" description="HTH cro/C1-type" evidence="2">
    <location>
        <begin position="10"/>
        <end position="64"/>
    </location>
</feature>
<dbReference type="InterPro" id="IPR001387">
    <property type="entry name" value="Cro/C1-type_HTH"/>
</dbReference>
<dbReference type="GO" id="GO:0005506">
    <property type="term" value="F:iron ion binding"/>
    <property type="evidence" value="ECO:0007669"/>
    <property type="project" value="InterPro"/>
</dbReference>
<dbReference type="GO" id="GO:0016491">
    <property type="term" value="F:oxidoreductase activity"/>
    <property type="evidence" value="ECO:0007669"/>
    <property type="project" value="InterPro"/>
</dbReference>
<dbReference type="PROSITE" id="PS50943">
    <property type="entry name" value="HTH_CROC1"/>
    <property type="match status" value="1"/>
</dbReference>
<dbReference type="InterPro" id="IPR010982">
    <property type="entry name" value="Lambda_DNA-bd_dom_sf"/>
</dbReference>
<protein>
    <submittedName>
        <fullName evidence="3">Helix-turn-helix protein</fullName>
    </submittedName>
</protein>
<reference evidence="3 4" key="1">
    <citation type="submission" date="2017-11" db="EMBL/GenBank/DDBJ databases">
        <title>Understudied soil microbes with underappreciated capabilities: Untangling the Clostridium saccharolyticum group.</title>
        <authorList>
            <person name="Leschine S."/>
        </authorList>
    </citation>
    <scope>NUCLEOTIDE SEQUENCE [LARGE SCALE GENOMIC DNA]</scope>
    <source>
        <strain evidence="3 4">18A</strain>
    </source>
</reference>
<dbReference type="CDD" id="cd00093">
    <property type="entry name" value="HTH_XRE"/>
    <property type="match status" value="1"/>
</dbReference>
<accession>A0A2M8Z081</accession>